<reference evidence="2" key="1">
    <citation type="journal article" date="2022" name="Plant J.">
        <title>Strategies of tolerance reflected in two North American maple genomes.</title>
        <authorList>
            <person name="McEvoy S.L."/>
            <person name="Sezen U.U."/>
            <person name="Trouern-Trend A."/>
            <person name="McMahon S.M."/>
            <person name="Schaberg P.G."/>
            <person name="Yang J."/>
            <person name="Wegrzyn J.L."/>
            <person name="Swenson N.G."/>
        </authorList>
    </citation>
    <scope>NUCLEOTIDE SEQUENCE</scope>
    <source>
        <strain evidence="2">NS2018</strain>
    </source>
</reference>
<dbReference type="Proteomes" id="UP001168877">
    <property type="component" value="Unassembled WGS sequence"/>
</dbReference>
<gene>
    <name evidence="2" type="ORF">LWI29_020920</name>
</gene>
<evidence type="ECO:0000313" key="3">
    <source>
        <dbReference type="Proteomes" id="UP001168877"/>
    </source>
</evidence>
<accession>A0AA39SD21</accession>
<feature type="compositionally biased region" description="Acidic residues" evidence="1">
    <location>
        <begin position="38"/>
        <end position="64"/>
    </location>
</feature>
<dbReference type="EMBL" id="JAUESC010000382">
    <property type="protein sequence ID" value="KAK0587310.1"/>
    <property type="molecule type" value="Genomic_DNA"/>
</dbReference>
<keyword evidence="3" id="KW-1185">Reference proteome</keyword>
<dbReference type="AlphaFoldDB" id="A0AA39SD21"/>
<sequence>MEVFADSSPKPLNQWFSLFPSRGMSKPSGHKRAQTEDAGSESESEAEGLEAEAEAGDGEMLSEDYESQSRWSRLLLALKLTRKLVKKERATGRAEQKKAHPPTYPRSIGGPIISKEEAQMCIAMERSLKEHADREAVTSRGKEKLTGP</sequence>
<proteinExistence type="predicted"/>
<organism evidence="2 3">
    <name type="scientific">Acer saccharum</name>
    <name type="common">Sugar maple</name>
    <dbReference type="NCBI Taxonomy" id="4024"/>
    <lineage>
        <taxon>Eukaryota</taxon>
        <taxon>Viridiplantae</taxon>
        <taxon>Streptophyta</taxon>
        <taxon>Embryophyta</taxon>
        <taxon>Tracheophyta</taxon>
        <taxon>Spermatophyta</taxon>
        <taxon>Magnoliopsida</taxon>
        <taxon>eudicotyledons</taxon>
        <taxon>Gunneridae</taxon>
        <taxon>Pentapetalae</taxon>
        <taxon>rosids</taxon>
        <taxon>malvids</taxon>
        <taxon>Sapindales</taxon>
        <taxon>Sapindaceae</taxon>
        <taxon>Hippocastanoideae</taxon>
        <taxon>Acereae</taxon>
        <taxon>Acer</taxon>
    </lineage>
</organism>
<reference evidence="2" key="2">
    <citation type="submission" date="2023-06" db="EMBL/GenBank/DDBJ databases">
        <authorList>
            <person name="Swenson N.G."/>
            <person name="Wegrzyn J.L."/>
            <person name="Mcevoy S.L."/>
        </authorList>
    </citation>
    <scope>NUCLEOTIDE SEQUENCE</scope>
    <source>
        <strain evidence="2">NS2018</strain>
        <tissue evidence="2">Leaf</tissue>
    </source>
</reference>
<feature type="compositionally biased region" description="Basic and acidic residues" evidence="1">
    <location>
        <begin position="87"/>
        <end position="98"/>
    </location>
</feature>
<protein>
    <submittedName>
        <fullName evidence="2">Uncharacterized protein</fullName>
    </submittedName>
</protein>
<feature type="region of interest" description="Disordered" evidence="1">
    <location>
        <begin position="1"/>
        <end position="64"/>
    </location>
</feature>
<feature type="region of interest" description="Disordered" evidence="1">
    <location>
        <begin position="127"/>
        <end position="148"/>
    </location>
</feature>
<evidence type="ECO:0000256" key="1">
    <source>
        <dbReference type="SAM" id="MobiDB-lite"/>
    </source>
</evidence>
<name>A0AA39SD21_ACESA</name>
<evidence type="ECO:0000313" key="2">
    <source>
        <dbReference type="EMBL" id="KAK0587310.1"/>
    </source>
</evidence>
<comment type="caution">
    <text evidence="2">The sequence shown here is derived from an EMBL/GenBank/DDBJ whole genome shotgun (WGS) entry which is preliminary data.</text>
</comment>
<feature type="region of interest" description="Disordered" evidence="1">
    <location>
        <begin position="87"/>
        <end position="112"/>
    </location>
</feature>